<protein>
    <submittedName>
        <fullName evidence="5">Kinase-like domain-containing protein</fullName>
    </submittedName>
</protein>
<dbReference type="OrthoDB" id="10252171at2759"/>
<gene>
    <name evidence="5" type="ORF">BDK51DRAFT_16617</name>
</gene>
<dbReference type="Proteomes" id="UP000269721">
    <property type="component" value="Unassembled WGS sequence"/>
</dbReference>
<dbReference type="PROSITE" id="PS50011">
    <property type="entry name" value="PROTEIN_KINASE_DOM"/>
    <property type="match status" value="1"/>
</dbReference>
<dbReference type="SMART" id="SM00220">
    <property type="entry name" value="S_TKc"/>
    <property type="match status" value="1"/>
</dbReference>
<sequence>IPVHGWWRDKKRGFIPMEAHILRTLDHEGVVKFFDLFEDSEFFYLVMECAGTPFVRPDENSLPPPTSVFETVRKAAEAPAPLPTRCSSPARGDGSEPTLPHVSATRNREKHRRESQDLFECIERNPGLSEGIVHRIFVQVARAVAYMHESGFVHRDIKDENIVVDSQLRVKLIDLGCSAPIPRTPHAYFKSFEGTLHSAAPEALRGEPHKGPQQDVWALGVLLYTLAFGCPPFRDPEQAATGVFCVPMSVRSNGLVTLLRKMLCVELEERCAMGEVLEHEWVVGGGSRG</sequence>
<dbReference type="GO" id="GO:0005634">
    <property type="term" value="C:nucleus"/>
    <property type="evidence" value="ECO:0007669"/>
    <property type="project" value="TreeGrafter"/>
</dbReference>
<evidence type="ECO:0000259" key="4">
    <source>
        <dbReference type="PROSITE" id="PS50011"/>
    </source>
</evidence>
<dbReference type="GO" id="GO:0035556">
    <property type="term" value="P:intracellular signal transduction"/>
    <property type="evidence" value="ECO:0007669"/>
    <property type="project" value="TreeGrafter"/>
</dbReference>
<dbReference type="InterPro" id="IPR011009">
    <property type="entry name" value="Kinase-like_dom_sf"/>
</dbReference>
<dbReference type="PROSITE" id="PS00108">
    <property type="entry name" value="PROTEIN_KINASE_ST"/>
    <property type="match status" value="1"/>
</dbReference>
<dbReference type="GO" id="GO:0045719">
    <property type="term" value="P:negative regulation of glycogen biosynthetic process"/>
    <property type="evidence" value="ECO:0007669"/>
    <property type="project" value="TreeGrafter"/>
</dbReference>
<dbReference type="InterPro" id="IPR008271">
    <property type="entry name" value="Ser/Thr_kinase_AS"/>
</dbReference>
<keyword evidence="6" id="KW-1185">Reference proteome</keyword>
<evidence type="ECO:0000313" key="5">
    <source>
        <dbReference type="EMBL" id="RKO87503.1"/>
    </source>
</evidence>
<feature type="region of interest" description="Disordered" evidence="3">
    <location>
        <begin position="79"/>
        <end position="114"/>
    </location>
</feature>
<dbReference type="Gene3D" id="3.30.200.20">
    <property type="entry name" value="Phosphorylase Kinase, domain 1"/>
    <property type="match status" value="1"/>
</dbReference>
<accession>A0A4P9W7W6</accession>
<dbReference type="InterPro" id="IPR000719">
    <property type="entry name" value="Prot_kinase_dom"/>
</dbReference>
<reference evidence="6" key="1">
    <citation type="journal article" date="2018" name="Nat. Microbiol.">
        <title>Leveraging single-cell genomics to expand the fungal tree of life.</title>
        <authorList>
            <person name="Ahrendt S.R."/>
            <person name="Quandt C.A."/>
            <person name="Ciobanu D."/>
            <person name="Clum A."/>
            <person name="Salamov A."/>
            <person name="Andreopoulos B."/>
            <person name="Cheng J.F."/>
            <person name="Woyke T."/>
            <person name="Pelin A."/>
            <person name="Henrissat B."/>
            <person name="Reynolds N.K."/>
            <person name="Benny G.L."/>
            <person name="Smith M.E."/>
            <person name="James T.Y."/>
            <person name="Grigoriev I.V."/>
        </authorList>
    </citation>
    <scope>NUCLEOTIDE SEQUENCE [LARGE SCALE GENOMIC DNA]</scope>
</reference>
<feature type="domain" description="Protein kinase" evidence="4">
    <location>
        <begin position="1"/>
        <end position="282"/>
    </location>
</feature>
<evidence type="ECO:0000256" key="3">
    <source>
        <dbReference type="SAM" id="MobiDB-lite"/>
    </source>
</evidence>
<dbReference type="AlphaFoldDB" id="A0A4P9W7W6"/>
<dbReference type="EMBL" id="KZ997372">
    <property type="protein sequence ID" value="RKO87503.1"/>
    <property type="molecule type" value="Genomic_DNA"/>
</dbReference>
<dbReference type="GO" id="GO:0004674">
    <property type="term" value="F:protein serine/threonine kinase activity"/>
    <property type="evidence" value="ECO:0007669"/>
    <property type="project" value="TreeGrafter"/>
</dbReference>
<dbReference type="Pfam" id="PF00069">
    <property type="entry name" value="Pkinase"/>
    <property type="match status" value="1"/>
</dbReference>
<dbReference type="SUPFAM" id="SSF56112">
    <property type="entry name" value="Protein kinase-like (PK-like)"/>
    <property type="match status" value="2"/>
</dbReference>
<keyword evidence="5" id="KW-0418">Kinase</keyword>
<keyword evidence="5" id="KW-0808">Transferase</keyword>
<dbReference type="Gene3D" id="1.10.510.10">
    <property type="entry name" value="Transferase(Phosphotransferase) domain 1"/>
    <property type="match status" value="1"/>
</dbReference>
<name>A0A4P9W7W6_9FUNG</name>
<dbReference type="GO" id="GO:0005829">
    <property type="term" value="C:cytosol"/>
    <property type="evidence" value="ECO:0007669"/>
    <property type="project" value="TreeGrafter"/>
</dbReference>
<keyword evidence="2" id="KW-0067">ATP-binding</keyword>
<evidence type="ECO:0000256" key="2">
    <source>
        <dbReference type="ARBA" id="ARBA00022840"/>
    </source>
</evidence>
<dbReference type="PANTHER" id="PTHR24346">
    <property type="entry name" value="MAP/MICROTUBULE AFFINITY-REGULATING KINASE"/>
    <property type="match status" value="1"/>
</dbReference>
<proteinExistence type="predicted"/>
<evidence type="ECO:0000313" key="6">
    <source>
        <dbReference type="Proteomes" id="UP000269721"/>
    </source>
</evidence>
<feature type="non-terminal residue" evidence="5">
    <location>
        <position position="1"/>
    </location>
</feature>
<dbReference type="PANTHER" id="PTHR24346:SF72">
    <property type="entry name" value="CAMK PROTEIN KINASE"/>
    <property type="match status" value="1"/>
</dbReference>
<dbReference type="GO" id="GO:0005524">
    <property type="term" value="F:ATP binding"/>
    <property type="evidence" value="ECO:0007669"/>
    <property type="project" value="UniProtKB-KW"/>
</dbReference>
<organism evidence="5 6">
    <name type="scientific">Blyttiomyces helicus</name>
    <dbReference type="NCBI Taxonomy" id="388810"/>
    <lineage>
        <taxon>Eukaryota</taxon>
        <taxon>Fungi</taxon>
        <taxon>Fungi incertae sedis</taxon>
        <taxon>Chytridiomycota</taxon>
        <taxon>Chytridiomycota incertae sedis</taxon>
        <taxon>Chytridiomycetes</taxon>
        <taxon>Chytridiomycetes incertae sedis</taxon>
        <taxon>Blyttiomyces</taxon>
    </lineage>
</organism>
<keyword evidence="1" id="KW-0547">Nucleotide-binding</keyword>
<evidence type="ECO:0000256" key="1">
    <source>
        <dbReference type="ARBA" id="ARBA00022741"/>
    </source>
</evidence>